<evidence type="ECO:0000256" key="2">
    <source>
        <dbReference type="SAM" id="Phobius"/>
    </source>
</evidence>
<dbReference type="GO" id="GO:0016020">
    <property type="term" value="C:membrane"/>
    <property type="evidence" value="ECO:0007669"/>
    <property type="project" value="InterPro"/>
</dbReference>
<feature type="transmembrane region" description="Helical" evidence="2">
    <location>
        <begin position="68"/>
        <end position="86"/>
    </location>
</feature>
<keyword evidence="2" id="KW-1133">Transmembrane helix</keyword>
<dbReference type="Pfam" id="PF02325">
    <property type="entry name" value="CCB3_YggT"/>
    <property type="match status" value="2"/>
</dbReference>
<feature type="transmembrane region" description="Helical" evidence="2">
    <location>
        <begin position="12"/>
        <end position="30"/>
    </location>
</feature>
<dbReference type="AlphaFoldDB" id="A0A6I6CY77"/>
<feature type="transmembrane region" description="Helical" evidence="2">
    <location>
        <begin position="98"/>
        <end position="119"/>
    </location>
</feature>
<dbReference type="InterPro" id="IPR003425">
    <property type="entry name" value="CCB3/YggT"/>
</dbReference>
<evidence type="ECO:0000313" key="3">
    <source>
        <dbReference type="EMBL" id="QGT79159.1"/>
    </source>
</evidence>
<dbReference type="RefSeq" id="WP_156574877.1">
    <property type="nucleotide sequence ID" value="NZ_CP046415.1"/>
</dbReference>
<dbReference type="KEGG" id="ghl:GM160_09820"/>
<sequence>MSGSFGDPSVFLVRVLFELVAFVAFARYFLQLFRANFYNPVTQAIVKITDPVLNPLRTVIKPVGRHDLAALVFGVVMVALMVWAITAMQGVGMTGTGVFIGTVYFTFLTVTNLFFWTVLLRAVASWLGNDRSPGVAFLADLTDPVVDPIRRVLPPIGGIDLSPLAVLLIIQVAQMVVGNLLMG</sequence>
<name>A0A6I6CY77_9GAMM</name>
<dbReference type="PANTHER" id="PTHR33219">
    <property type="entry name" value="YLMG HOMOLOG PROTEIN 2, CHLOROPLASTIC"/>
    <property type="match status" value="1"/>
</dbReference>
<dbReference type="Proteomes" id="UP000427716">
    <property type="component" value="Chromosome"/>
</dbReference>
<dbReference type="EMBL" id="CP046415">
    <property type="protein sequence ID" value="QGT79159.1"/>
    <property type="molecule type" value="Genomic_DNA"/>
</dbReference>
<comment type="similarity">
    <text evidence="1">Belongs to the YggT family.</text>
</comment>
<gene>
    <name evidence="3" type="ORF">GM160_09820</name>
</gene>
<organism evidence="3 4">
    <name type="scientific">Guyparkeria halophila</name>
    <dbReference type="NCBI Taxonomy" id="47960"/>
    <lineage>
        <taxon>Bacteria</taxon>
        <taxon>Pseudomonadati</taxon>
        <taxon>Pseudomonadota</taxon>
        <taxon>Gammaproteobacteria</taxon>
        <taxon>Chromatiales</taxon>
        <taxon>Thioalkalibacteraceae</taxon>
        <taxon>Guyparkeria</taxon>
    </lineage>
</organism>
<keyword evidence="2" id="KW-0812">Transmembrane</keyword>
<accession>A0A6I6CY77</accession>
<protein>
    <submittedName>
        <fullName evidence="3">YggT family protein</fullName>
    </submittedName>
</protein>
<dbReference type="PANTHER" id="PTHR33219:SF14">
    <property type="entry name" value="PROTEIN COFACTOR ASSEMBLY OF COMPLEX C SUBUNIT B CCB3, CHLOROPLASTIC-RELATED"/>
    <property type="match status" value="1"/>
</dbReference>
<proteinExistence type="inferred from homology"/>
<keyword evidence="2" id="KW-0472">Membrane</keyword>
<evidence type="ECO:0000313" key="4">
    <source>
        <dbReference type="Proteomes" id="UP000427716"/>
    </source>
</evidence>
<evidence type="ECO:0000256" key="1">
    <source>
        <dbReference type="ARBA" id="ARBA00010894"/>
    </source>
</evidence>
<keyword evidence="4" id="KW-1185">Reference proteome</keyword>
<reference evidence="3 4" key="1">
    <citation type="submission" date="2019-11" db="EMBL/GenBank/DDBJ databases">
        <authorList>
            <person name="Zhang J."/>
            <person name="Sun C."/>
        </authorList>
    </citation>
    <scope>NUCLEOTIDE SEQUENCE [LARGE SCALE GENOMIC DNA]</scope>
    <source>
        <strain evidence="4">sp2</strain>
    </source>
</reference>